<dbReference type="AlphaFoldDB" id="A0A317CLL1"/>
<dbReference type="PANTHER" id="PTHR33164:SF57">
    <property type="entry name" value="MARR-FAMILY TRANSCRIPTIONAL REGULATOR"/>
    <property type="match status" value="1"/>
</dbReference>
<evidence type="ECO:0000259" key="1">
    <source>
        <dbReference type="PROSITE" id="PS50995"/>
    </source>
</evidence>
<keyword evidence="3" id="KW-1185">Reference proteome</keyword>
<dbReference type="InterPro" id="IPR036390">
    <property type="entry name" value="WH_DNA-bd_sf"/>
</dbReference>
<reference evidence="2 3" key="1">
    <citation type="submission" date="2018-05" db="EMBL/GenBank/DDBJ databases">
        <title>Leucothrix arctica sp. nov., isolated from Arctic seawater.</title>
        <authorList>
            <person name="Choi A."/>
            <person name="Baek K."/>
        </authorList>
    </citation>
    <scope>NUCLEOTIDE SEQUENCE [LARGE SCALE GENOMIC DNA]</scope>
    <source>
        <strain evidence="2 3">JCM 18388</strain>
    </source>
</reference>
<evidence type="ECO:0000313" key="2">
    <source>
        <dbReference type="EMBL" id="PWQ99406.1"/>
    </source>
</evidence>
<dbReference type="SMART" id="SM00347">
    <property type="entry name" value="HTH_MARR"/>
    <property type="match status" value="1"/>
</dbReference>
<feature type="domain" description="HTH marR-type" evidence="1">
    <location>
        <begin position="15"/>
        <end position="148"/>
    </location>
</feature>
<dbReference type="SUPFAM" id="SSF46785">
    <property type="entry name" value="Winged helix' DNA-binding domain"/>
    <property type="match status" value="1"/>
</dbReference>
<dbReference type="InterPro" id="IPR000835">
    <property type="entry name" value="HTH_MarR-typ"/>
</dbReference>
<dbReference type="PROSITE" id="PS50995">
    <property type="entry name" value="HTH_MARR_2"/>
    <property type="match status" value="1"/>
</dbReference>
<sequence>MTLEDQSNPDVIPLDDFLTYRLNVLSNLLNKQTVRFLKDEHGIAIPDWRVLLLLVQGGPMSIRDLASLSRADKALISRVVSRLIDLGLVVRKTNDYDARLVQVSITEKGRDVFNNIQPRARVRQQVLRSILEPDELEVLDRALTKLTDFVDEKGDDLF</sequence>
<dbReference type="RefSeq" id="WP_109836738.1">
    <property type="nucleotide sequence ID" value="NZ_QGKM01000011.1"/>
</dbReference>
<dbReference type="InterPro" id="IPR039422">
    <property type="entry name" value="MarR/SlyA-like"/>
</dbReference>
<dbReference type="Pfam" id="PF12802">
    <property type="entry name" value="MarR_2"/>
    <property type="match status" value="1"/>
</dbReference>
<dbReference type="GO" id="GO:0006950">
    <property type="term" value="P:response to stress"/>
    <property type="evidence" value="ECO:0007669"/>
    <property type="project" value="TreeGrafter"/>
</dbReference>
<protein>
    <submittedName>
        <fullName evidence="2">MarR family transcriptional regulator</fullName>
    </submittedName>
</protein>
<proteinExistence type="predicted"/>
<dbReference type="GO" id="GO:0003700">
    <property type="term" value="F:DNA-binding transcription factor activity"/>
    <property type="evidence" value="ECO:0007669"/>
    <property type="project" value="InterPro"/>
</dbReference>
<dbReference type="PRINTS" id="PR00598">
    <property type="entry name" value="HTHMARR"/>
</dbReference>
<organism evidence="2 3">
    <name type="scientific">Leucothrix pacifica</name>
    <dbReference type="NCBI Taxonomy" id="1247513"/>
    <lineage>
        <taxon>Bacteria</taxon>
        <taxon>Pseudomonadati</taxon>
        <taxon>Pseudomonadota</taxon>
        <taxon>Gammaproteobacteria</taxon>
        <taxon>Thiotrichales</taxon>
        <taxon>Thiotrichaceae</taxon>
        <taxon>Leucothrix</taxon>
    </lineage>
</organism>
<dbReference type="PANTHER" id="PTHR33164">
    <property type="entry name" value="TRANSCRIPTIONAL REGULATOR, MARR FAMILY"/>
    <property type="match status" value="1"/>
</dbReference>
<accession>A0A317CLL1</accession>
<evidence type="ECO:0000313" key="3">
    <source>
        <dbReference type="Proteomes" id="UP000245539"/>
    </source>
</evidence>
<dbReference type="EMBL" id="QGKM01000011">
    <property type="protein sequence ID" value="PWQ99406.1"/>
    <property type="molecule type" value="Genomic_DNA"/>
</dbReference>
<dbReference type="Proteomes" id="UP000245539">
    <property type="component" value="Unassembled WGS sequence"/>
</dbReference>
<gene>
    <name evidence="2" type="ORF">DKW60_05835</name>
</gene>
<dbReference type="OrthoDB" id="8906692at2"/>
<name>A0A317CLL1_9GAMM</name>
<dbReference type="InterPro" id="IPR036388">
    <property type="entry name" value="WH-like_DNA-bd_sf"/>
</dbReference>
<comment type="caution">
    <text evidence="2">The sequence shown here is derived from an EMBL/GenBank/DDBJ whole genome shotgun (WGS) entry which is preliminary data.</text>
</comment>
<dbReference type="Gene3D" id="1.10.10.10">
    <property type="entry name" value="Winged helix-like DNA-binding domain superfamily/Winged helix DNA-binding domain"/>
    <property type="match status" value="1"/>
</dbReference>